<evidence type="ECO:0000256" key="14">
    <source>
        <dbReference type="ARBA" id="ARBA00049886"/>
    </source>
</evidence>
<dbReference type="EC" id="3.5.4.26" evidence="15"/>
<keyword evidence="7 15" id="KW-0479">Metal-binding</keyword>
<proteinExistence type="inferred from homology"/>
<dbReference type="InterPro" id="IPR024072">
    <property type="entry name" value="DHFR-like_dom_sf"/>
</dbReference>
<feature type="binding site" evidence="17">
    <location>
        <position position="170"/>
    </location>
    <ligand>
        <name>NADP(+)</name>
        <dbReference type="ChEBI" id="CHEBI:58349"/>
    </ligand>
</feature>
<dbReference type="SUPFAM" id="SSF53927">
    <property type="entry name" value="Cytidine deaminase-like"/>
    <property type="match status" value="1"/>
</dbReference>
<keyword evidence="12" id="KW-0511">Multifunctional enzyme</keyword>
<accession>G5GJQ3</accession>
<evidence type="ECO:0000256" key="4">
    <source>
        <dbReference type="ARBA" id="ARBA00005259"/>
    </source>
</evidence>
<evidence type="ECO:0000256" key="15">
    <source>
        <dbReference type="PIRNR" id="PIRNR006769"/>
    </source>
</evidence>
<feature type="binding site" evidence="17">
    <location>
        <position position="184"/>
    </location>
    <ligand>
        <name>substrate</name>
    </ligand>
</feature>
<evidence type="ECO:0000256" key="2">
    <source>
        <dbReference type="ARBA" id="ARBA00004882"/>
    </source>
</evidence>
<feature type="binding site" evidence="17">
    <location>
        <position position="221"/>
    </location>
    <ligand>
        <name>NADP(+)</name>
        <dbReference type="ChEBI" id="CHEBI:58349"/>
    </ligand>
</feature>
<comment type="catalytic activity">
    <reaction evidence="13 15">
        <text>5-amino-6-(5-phospho-D-ribitylamino)uracil + NADP(+) = 5-amino-6-(5-phospho-D-ribosylamino)uracil + NADPH + H(+)</text>
        <dbReference type="Rhea" id="RHEA:17845"/>
        <dbReference type="ChEBI" id="CHEBI:15378"/>
        <dbReference type="ChEBI" id="CHEBI:57783"/>
        <dbReference type="ChEBI" id="CHEBI:58349"/>
        <dbReference type="ChEBI" id="CHEBI:58421"/>
        <dbReference type="ChEBI" id="CHEBI:58453"/>
        <dbReference type="EC" id="1.1.1.193"/>
    </reaction>
</comment>
<feature type="binding site" evidence="18">
    <location>
        <position position="84"/>
    </location>
    <ligand>
        <name>Zn(2+)</name>
        <dbReference type="ChEBI" id="CHEBI:29105"/>
        <note>catalytic</note>
    </ligand>
</feature>
<comment type="caution">
    <text evidence="20">The sequence shown here is derived from an EMBL/GenBank/DDBJ whole genome shotgun (WGS) entry which is preliminary data.</text>
</comment>
<dbReference type="InterPro" id="IPR016193">
    <property type="entry name" value="Cytidine_deaminase-like"/>
</dbReference>
<gene>
    <name evidence="20" type="ORF">HMPREF9333_01793</name>
</gene>
<feature type="binding site" evidence="17">
    <location>
        <position position="207"/>
    </location>
    <ligand>
        <name>substrate</name>
    </ligand>
</feature>
<dbReference type="GO" id="GO:0008835">
    <property type="term" value="F:diaminohydroxyphosphoribosylaminopyrimidine deaminase activity"/>
    <property type="evidence" value="ECO:0007669"/>
    <property type="project" value="UniProtKB-EC"/>
</dbReference>
<comment type="cofactor">
    <cofactor evidence="15 18">
        <name>Zn(2+)</name>
        <dbReference type="ChEBI" id="CHEBI:29105"/>
    </cofactor>
    <text evidence="15 18">Binds 1 zinc ion.</text>
</comment>
<comment type="similarity">
    <text evidence="4 15">In the N-terminal section; belongs to the cytidine and deoxycytidylate deaminase family.</text>
</comment>
<evidence type="ECO:0000256" key="5">
    <source>
        <dbReference type="ARBA" id="ARBA00007417"/>
    </source>
</evidence>
<evidence type="ECO:0000256" key="8">
    <source>
        <dbReference type="ARBA" id="ARBA00022801"/>
    </source>
</evidence>
<dbReference type="SUPFAM" id="SSF53597">
    <property type="entry name" value="Dihydrofolate reductase-like"/>
    <property type="match status" value="1"/>
</dbReference>
<dbReference type="PANTHER" id="PTHR38011:SF7">
    <property type="entry name" value="2,5-DIAMINO-6-RIBOSYLAMINO-4(3H)-PYRIMIDINONE 5'-PHOSPHATE REDUCTASE"/>
    <property type="match status" value="1"/>
</dbReference>
<dbReference type="GO" id="GO:0050661">
    <property type="term" value="F:NADP binding"/>
    <property type="evidence" value="ECO:0007669"/>
    <property type="project" value="InterPro"/>
</dbReference>
<dbReference type="PIRSF" id="PIRSF006769">
    <property type="entry name" value="RibD"/>
    <property type="match status" value="1"/>
</dbReference>
<dbReference type="Gene3D" id="3.40.140.10">
    <property type="entry name" value="Cytidine Deaminase, domain 2"/>
    <property type="match status" value="1"/>
</dbReference>
<evidence type="ECO:0000256" key="13">
    <source>
        <dbReference type="ARBA" id="ARBA00049861"/>
    </source>
</evidence>
<dbReference type="GO" id="GO:0008270">
    <property type="term" value="F:zinc ion binding"/>
    <property type="evidence" value="ECO:0007669"/>
    <property type="project" value="InterPro"/>
</dbReference>
<evidence type="ECO:0000256" key="1">
    <source>
        <dbReference type="ARBA" id="ARBA00002151"/>
    </source>
</evidence>
<dbReference type="RefSeq" id="WP_005541579.1">
    <property type="nucleotide sequence ID" value="NZ_JH378836.1"/>
</dbReference>
<dbReference type="FunFam" id="3.40.140.10:FF:000025">
    <property type="entry name" value="Riboflavin biosynthesis protein RibD"/>
    <property type="match status" value="1"/>
</dbReference>
<dbReference type="eggNOG" id="COG0117">
    <property type="taxonomic scope" value="Bacteria"/>
</dbReference>
<dbReference type="Pfam" id="PF01872">
    <property type="entry name" value="RibD_C"/>
    <property type="match status" value="1"/>
</dbReference>
<evidence type="ECO:0000313" key="21">
    <source>
        <dbReference type="Proteomes" id="UP000003011"/>
    </source>
</evidence>
<keyword evidence="9 15" id="KW-0862">Zinc</keyword>
<dbReference type="EMBL" id="ACZL01000031">
    <property type="protein sequence ID" value="EHI54946.1"/>
    <property type="molecule type" value="Genomic_DNA"/>
</dbReference>
<sequence>MNDLEYMKLAVELARKGAGKVSPNPMVGAVIVKNDKIIGKGYHKKFGSSHAEINALKDCVASTKDATIYVTLEPCCHYGKTPPCTEAIIKSGISRVVIGTLDVNPVVAGKGSYQLQQHGIQVDIGVLEHECKHLIRFFKKFIIDKKPFVLMKYAMTMDGKTATYTGASKWISCEKSREKVHQLRSEFSAIMVGITTVLKDDPMLNCRIENGRNPIRIICDTTLKLPLTSQIVKTAHSIETYIATAQTDDEKLIPYKELGCKFITVDKKGDFINLNQLMTKLGKLQIDSVLLEGGGMLNWSALNERIVQEIAVFVSPKVFGGSPHTPVTGQGISIPDNAIKLQPCSFSSVGSDFLIESEVIYPCSQEL</sequence>
<keyword evidence="6 15" id="KW-0686">Riboflavin biosynthesis</keyword>
<evidence type="ECO:0000256" key="17">
    <source>
        <dbReference type="PIRSR" id="PIRSR006769-2"/>
    </source>
</evidence>
<dbReference type="UniPathway" id="UPA00275">
    <property type="reaction ID" value="UER00401"/>
</dbReference>
<feature type="binding site" evidence="17">
    <location>
        <position position="196"/>
    </location>
    <ligand>
        <name>NADP(+)</name>
        <dbReference type="ChEBI" id="CHEBI:58349"/>
    </ligand>
</feature>
<feature type="binding site" evidence="17">
    <location>
        <begin position="294"/>
        <end position="300"/>
    </location>
    <ligand>
        <name>NADP(+)</name>
        <dbReference type="ChEBI" id="CHEBI:58349"/>
    </ligand>
</feature>
<evidence type="ECO:0000256" key="6">
    <source>
        <dbReference type="ARBA" id="ARBA00022619"/>
    </source>
</evidence>
<comment type="catalytic activity">
    <reaction evidence="14 15">
        <text>2,5-diamino-6-hydroxy-4-(5-phosphoribosylamino)-pyrimidine + H2O + H(+) = 5-amino-6-(5-phospho-D-ribosylamino)uracil + NH4(+)</text>
        <dbReference type="Rhea" id="RHEA:21868"/>
        <dbReference type="ChEBI" id="CHEBI:15377"/>
        <dbReference type="ChEBI" id="CHEBI:15378"/>
        <dbReference type="ChEBI" id="CHEBI:28938"/>
        <dbReference type="ChEBI" id="CHEBI:58453"/>
        <dbReference type="ChEBI" id="CHEBI:58614"/>
        <dbReference type="EC" id="3.5.4.26"/>
    </reaction>
</comment>
<evidence type="ECO:0000256" key="7">
    <source>
        <dbReference type="ARBA" id="ARBA00022723"/>
    </source>
</evidence>
<keyword evidence="21" id="KW-1185">Reference proteome</keyword>
<feature type="binding site" evidence="17">
    <location>
        <position position="168"/>
    </location>
    <ligand>
        <name>substrate</name>
    </ligand>
</feature>
<organism evidence="20 21">
    <name type="scientific">Johnsonella ignava ATCC 51276</name>
    <dbReference type="NCBI Taxonomy" id="679200"/>
    <lineage>
        <taxon>Bacteria</taxon>
        <taxon>Bacillati</taxon>
        <taxon>Bacillota</taxon>
        <taxon>Clostridia</taxon>
        <taxon>Lachnospirales</taxon>
        <taxon>Lachnospiraceae</taxon>
        <taxon>Johnsonella</taxon>
    </lineage>
</organism>
<dbReference type="PANTHER" id="PTHR38011">
    <property type="entry name" value="DIHYDROFOLATE REDUCTASE FAMILY PROTEIN (AFU_ORTHOLOGUE AFUA_8G06820)"/>
    <property type="match status" value="1"/>
</dbReference>
<dbReference type="InterPro" id="IPR002734">
    <property type="entry name" value="RibDG_C"/>
</dbReference>
<feature type="active site" description="Proton donor" evidence="16">
    <location>
        <position position="52"/>
    </location>
</feature>
<evidence type="ECO:0000256" key="12">
    <source>
        <dbReference type="ARBA" id="ARBA00023268"/>
    </source>
</evidence>
<reference evidence="20 21" key="1">
    <citation type="submission" date="2011-08" db="EMBL/GenBank/DDBJ databases">
        <title>The Genome Sequence of Johnsonella ignava ATCC 51276.</title>
        <authorList>
            <consortium name="The Broad Institute Genome Sequencing Platform"/>
            <person name="Earl A."/>
            <person name="Ward D."/>
            <person name="Feldgarden M."/>
            <person name="Gevers D."/>
            <person name="Izard J."/>
            <person name="Blanton J.M."/>
            <person name="Baranova O.V."/>
            <person name="Dewhirst F.E."/>
            <person name="Young S.K."/>
            <person name="Zeng Q."/>
            <person name="Gargeya S."/>
            <person name="Fitzgerald M."/>
            <person name="Haas B."/>
            <person name="Abouelleil A."/>
            <person name="Alvarado L."/>
            <person name="Arachchi H.M."/>
            <person name="Berlin A."/>
            <person name="Brown A."/>
            <person name="Chapman S.B."/>
            <person name="Chen Z."/>
            <person name="Dunbar C."/>
            <person name="Freedman E."/>
            <person name="Gearin G."/>
            <person name="Gellesch M."/>
            <person name="Goldberg J."/>
            <person name="Griggs A."/>
            <person name="Gujja S."/>
            <person name="Heiman D."/>
            <person name="Howarth C."/>
            <person name="Larson L."/>
            <person name="Lui A."/>
            <person name="MacDonald P.J.P."/>
            <person name="Montmayeur A."/>
            <person name="Murphy C."/>
            <person name="Neiman D."/>
            <person name="Pearson M."/>
            <person name="Priest M."/>
            <person name="Roberts A."/>
            <person name="Saif S."/>
            <person name="Shea T."/>
            <person name="Shenoy N."/>
            <person name="Sisk P."/>
            <person name="Stolte C."/>
            <person name="Sykes S."/>
            <person name="Wortman J."/>
            <person name="Nusbaum C."/>
            <person name="Birren B."/>
        </authorList>
    </citation>
    <scope>NUCLEOTIDE SEQUENCE [LARGE SCALE GENOMIC DNA]</scope>
    <source>
        <strain evidence="20 21">ATCC 51276</strain>
    </source>
</reference>
<feature type="binding site" evidence="18">
    <location>
        <position position="50"/>
    </location>
    <ligand>
        <name>Zn(2+)</name>
        <dbReference type="ChEBI" id="CHEBI:29105"/>
        <note>catalytic</note>
    </ligand>
</feature>
<dbReference type="InterPro" id="IPR050765">
    <property type="entry name" value="Riboflavin_Biosynth_HTPR"/>
</dbReference>
<feature type="binding site" evidence="18">
    <location>
        <position position="75"/>
    </location>
    <ligand>
        <name>Zn(2+)</name>
        <dbReference type="ChEBI" id="CHEBI:29105"/>
        <note>catalytic</note>
    </ligand>
</feature>
<dbReference type="PATRIC" id="fig|679200.3.peg.1897"/>
<comment type="similarity">
    <text evidence="5 15">In the C-terminal section; belongs to the HTP reductase family.</text>
</comment>
<evidence type="ECO:0000259" key="19">
    <source>
        <dbReference type="PROSITE" id="PS51747"/>
    </source>
</evidence>
<dbReference type="GO" id="GO:0008703">
    <property type="term" value="F:5-amino-6-(5-phosphoribosylamino)uracil reductase activity"/>
    <property type="evidence" value="ECO:0007669"/>
    <property type="project" value="UniProtKB-EC"/>
</dbReference>
<dbReference type="AlphaFoldDB" id="G5GJQ3"/>
<comment type="pathway">
    <text evidence="3 15">Cofactor biosynthesis; riboflavin biosynthesis; 5-amino-6-(D-ribitylamino)uracil from GTP: step 3/4.</text>
</comment>
<dbReference type="EC" id="1.1.1.193" evidence="15"/>
<dbReference type="Proteomes" id="UP000003011">
    <property type="component" value="Unassembled WGS sequence"/>
</dbReference>
<comment type="function">
    <text evidence="1 15">Converts 2,5-diamino-6-(ribosylamino)-4(3h)-pyrimidinone 5'-phosphate into 5-amino-6-(ribosylamino)-2,4(1h,3h)-pyrimidinedione 5'-phosphate.</text>
</comment>
<name>G5GJQ3_9FIRM</name>
<keyword evidence="8 15" id="KW-0378">Hydrolase</keyword>
<dbReference type="OrthoDB" id="9800865at2"/>
<protein>
    <recommendedName>
        <fullName evidence="15">Riboflavin biosynthesis protein RibD</fullName>
    </recommendedName>
    <domain>
        <recommendedName>
            <fullName evidence="15">Diaminohydroxyphosphoribosylaminopyrimidine deaminase</fullName>
            <shortName evidence="15">DRAP deaminase</shortName>
            <ecNumber evidence="15">3.5.4.26</ecNumber>
        </recommendedName>
        <alternativeName>
            <fullName evidence="15">Riboflavin-specific deaminase</fullName>
        </alternativeName>
    </domain>
    <domain>
        <recommendedName>
            <fullName evidence="15">5-amino-6-(5-phosphoribosylamino)uracil reductase</fullName>
            <ecNumber evidence="15">1.1.1.193</ecNumber>
        </recommendedName>
        <alternativeName>
            <fullName evidence="15">HTP reductase</fullName>
        </alternativeName>
    </domain>
</protein>
<keyword evidence="11 15" id="KW-0560">Oxidoreductase</keyword>
<evidence type="ECO:0000256" key="16">
    <source>
        <dbReference type="PIRSR" id="PIRSR006769-1"/>
    </source>
</evidence>
<dbReference type="eggNOG" id="COG1985">
    <property type="taxonomic scope" value="Bacteria"/>
</dbReference>
<evidence type="ECO:0000256" key="18">
    <source>
        <dbReference type="PIRSR" id="PIRSR006769-3"/>
    </source>
</evidence>
<dbReference type="PROSITE" id="PS51747">
    <property type="entry name" value="CYT_DCMP_DEAMINASES_2"/>
    <property type="match status" value="1"/>
</dbReference>
<feature type="binding site" evidence="17">
    <location>
        <position position="204"/>
    </location>
    <ligand>
        <name>substrate</name>
    </ligand>
</feature>
<evidence type="ECO:0000256" key="11">
    <source>
        <dbReference type="ARBA" id="ARBA00023002"/>
    </source>
</evidence>
<dbReference type="PROSITE" id="PS00903">
    <property type="entry name" value="CYT_DCMP_DEAMINASES_1"/>
    <property type="match status" value="1"/>
</dbReference>
<feature type="binding site" evidence="17">
    <location>
        <position position="292"/>
    </location>
    <ligand>
        <name>substrate</name>
    </ligand>
</feature>
<dbReference type="CDD" id="cd01284">
    <property type="entry name" value="Riboflavin_deaminase-reductase"/>
    <property type="match status" value="1"/>
</dbReference>
<evidence type="ECO:0000256" key="10">
    <source>
        <dbReference type="ARBA" id="ARBA00022857"/>
    </source>
</evidence>
<dbReference type="HOGENOM" id="CLU_036590_1_2_9"/>
<evidence type="ECO:0000313" key="20">
    <source>
        <dbReference type="EMBL" id="EHI54946.1"/>
    </source>
</evidence>
<feature type="binding site" evidence="17">
    <location>
        <position position="154"/>
    </location>
    <ligand>
        <name>NADP(+)</name>
        <dbReference type="ChEBI" id="CHEBI:58349"/>
    </ligand>
</feature>
<dbReference type="GO" id="GO:0009231">
    <property type="term" value="P:riboflavin biosynthetic process"/>
    <property type="evidence" value="ECO:0007669"/>
    <property type="project" value="UniProtKB-UniPathway"/>
</dbReference>
<keyword evidence="10 15" id="KW-0521">NADP</keyword>
<dbReference type="STRING" id="679200.HMPREF9333_01793"/>
<dbReference type="InterPro" id="IPR016192">
    <property type="entry name" value="APOBEC/CMP_deaminase_Zn-bd"/>
</dbReference>
<dbReference type="NCBIfam" id="TIGR00326">
    <property type="entry name" value="eubact_ribD"/>
    <property type="match status" value="1"/>
</dbReference>
<feature type="domain" description="CMP/dCMP-type deaminase" evidence="19">
    <location>
        <begin position="1"/>
        <end position="123"/>
    </location>
</feature>
<dbReference type="InterPro" id="IPR011549">
    <property type="entry name" value="RibD_C"/>
</dbReference>
<feature type="binding site" evidence="17">
    <location>
        <position position="200"/>
    </location>
    <ligand>
        <name>NADP(+)</name>
        <dbReference type="ChEBI" id="CHEBI:58349"/>
    </ligand>
</feature>
<dbReference type="InterPro" id="IPR004794">
    <property type="entry name" value="Eubact_RibD"/>
</dbReference>
<dbReference type="NCBIfam" id="TIGR00227">
    <property type="entry name" value="ribD_Cterm"/>
    <property type="match status" value="1"/>
</dbReference>
<dbReference type="Pfam" id="PF00383">
    <property type="entry name" value="dCMP_cyt_deam_1"/>
    <property type="match status" value="1"/>
</dbReference>
<comment type="pathway">
    <text evidence="2 15">Cofactor biosynthesis; riboflavin biosynthesis; 5-amino-6-(D-ribitylamino)uracil from GTP: step 2/4.</text>
</comment>
<evidence type="ECO:0000256" key="3">
    <source>
        <dbReference type="ARBA" id="ARBA00004910"/>
    </source>
</evidence>
<dbReference type="InterPro" id="IPR002125">
    <property type="entry name" value="CMP_dCMP_dom"/>
</dbReference>
<dbReference type="Gene3D" id="3.40.430.10">
    <property type="entry name" value="Dihydrofolate Reductase, subunit A"/>
    <property type="match status" value="1"/>
</dbReference>
<evidence type="ECO:0000256" key="9">
    <source>
        <dbReference type="ARBA" id="ARBA00022833"/>
    </source>
</evidence>